<protein>
    <recommendedName>
        <fullName evidence="4">DUF4292 domain-containing protein</fullName>
    </recommendedName>
</protein>
<organism evidence="2 3">
    <name type="scientific">Ligilactobacillus ruminis</name>
    <dbReference type="NCBI Taxonomy" id="1623"/>
    <lineage>
        <taxon>Bacteria</taxon>
        <taxon>Bacillati</taxon>
        <taxon>Bacillota</taxon>
        <taxon>Bacilli</taxon>
        <taxon>Lactobacillales</taxon>
        <taxon>Lactobacillaceae</taxon>
        <taxon>Ligilactobacillus</taxon>
    </lineage>
</organism>
<reference evidence="2 3" key="1">
    <citation type="submission" date="2018-08" db="EMBL/GenBank/DDBJ databases">
        <title>A genome reference for cultivated species of the human gut microbiota.</title>
        <authorList>
            <person name="Zou Y."/>
            <person name="Xue W."/>
            <person name="Luo G."/>
        </authorList>
    </citation>
    <scope>NUCLEOTIDE SEQUENCE [LARGE SCALE GENOMIC DNA]</scope>
    <source>
        <strain evidence="2 3">TF10-9AT</strain>
    </source>
</reference>
<dbReference type="PROSITE" id="PS51257">
    <property type="entry name" value="PROKAR_LIPOPROTEIN"/>
    <property type="match status" value="1"/>
</dbReference>
<name>A0A8B2Z1E6_9LACO</name>
<comment type="caution">
    <text evidence="2">The sequence shown here is derived from an EMBL/GenBank/DDBJ whole genome shotgun (WGS) entry which is preliminary data.</text>
</comment>
<evidence type="ECO:0008006" key="4">
    <source>
        <dbReference type="Google" id="ProtNLM"/>
    </source>
</evidence>
<feature type="chain" id="PRO_5039169641" description="DUF4292 domain-containing protein" evidence="1">
    <location>
        <begin position="21"/>
        <end position="262"/>
    </location>
</feature>
<dbReference type="AlphaFoldDB" id="A0A8B2Z1E6"/>
<dbReference type="Pfam" id="PF20316">
    <property type="entry name" value="DUF6612"/>
    <property type="match status" value="1"/>
</dbReference>
<keyword evidence="1" id="KW-0732">Signal</keyword>
<evidence type="ECO:0000313" key="2">
    <source>
        <dbReference type="EMBL" id="RGK46851.1"/>
    </source>
</evidence>
<dbReference type="EMBL" id="QSQR01000004">
    <property type="protein sequence ID" value="RGK46851.1"/>
    <property type="molecule type" value="Genomic_DNA"/>
</dbReference>
<feature type="signal peptide" evidence="1">
    <location>
        <begin position="1"/>
        <end position="20"/>
    </location>
</feature>
<gene>
    <name evidence="2" type="ORF">DXD09_05650</name>
</gene>
<accession>A0A8B2Z1E6</accession>
<dbReference type="RefSeq" id="WP_117643015.1">
    <property type="nucleotide sequence ID" value="NZ_QSQR01000004.1"/>
</dbReference>
<dbReference type="InterPro" id="IPR046720">
    <property type="entry name" value="DUF6612"/>
</dbReference>
<sequence>MKKKVMLAAAMLLMVGGLSACGPNKEKILQKTIDSQSKIKSGELDSNVSVIAKADGYSKKILMDLDVTFTKDPSASKVETVISKGGSKTRFTAMCDEKNVYLKVPYSSEWYRQSVTKAGKHSLISKDVTNTPSEYLNMMKDNDVDMDVKEKGNEYILTFDAGKKFTKKLKREILEQYMSSASTTASSVTYGDLKKFDFKNFKYRINVDKKTYMPKSYKVNFAIDAKDGGDTATVSESLTGKYKNVNKVNALKMPMNYVDLSH</sequence>
<dbReference type="Proteomes" id="UP000260790">
    <property type="component" value="Unassembled WGS sequence"/>
</dbReference>
<evidence type="ECO:0000313" key="3">
    <source>
        <dbReference type="Proteomes" id="UP000260790"/>
    </source>
</evidence>
<proteinExistence type="predicted"/>
<evidence type="ECO:0000256" key="1">
    <source>
        <dbReference type="SAM" id="SignalP"/>
    </source>
</evidence>